<gene>
    <name evidence="1" type="ORF">NCTC6754_08212</name>
</gene>
<protein>
    <submittedName>
        <fullName evidence="1">Rhs-family protein (SPI-6 associated)</fullName>
    </submittedName>
</protein>
<proteinExistence type="predicted"/>
<dbReference type="Gene3D" id="2.60.200.60">
    <property type="match status" value="1"/>
</dbReference>
<reference evidence="1 2" key="1">
    <citation type="submission" date="2018-12" db="EMBL/GenBank/DDBJ databases">
        <authorList>
            <consortium name="Pathogen Informatics"/>
        </authorList>
    </citation>
    <scope>NUCLEOTIDE SEQUENCE [LARGE SCALE GENOMIC DNA]</scope>
    <source>
        <strain evidence="1 2">NCTC6754</strain>
    </source>
</reference>
<dbReference type="InterPro" id="IPR008727">
    <property type="entry name" value="PAAR_motif"/>
</dbReference>
<name>A0A3S4I7P7_SALET</name>
<evidence type="ECO:0000313" key="2">
    <source>
        <dbReference type="Proteomes" id="UP000269208"/>
    </source>
</evidence>
<dbReference type="EMBL" id="LR134190">
    <property type="protein sequence ID" value="VEB62810.1"/>
    <property type="molecule type" value="Genomic_DNA"/>
</dbReference>
<evidence type="ECO:0000313" key="1">
    <source>
        <dbReference type="EMBL" id="VEB62810.1"/>
    </source>
</evidence>
<dbReference type="AlphaFoldDB" id="A0A3S4I7P7"/>
<sequence length="133" mass="13968">MSAPTVARRPRAVLSTVKCDNHIAEKRIAQGSENIYINSQPAARKDDHTECDAVIEDGSPNVFLGGGTQTVLEISSEIPDWLRKGGGCIVCRGGVLLGGLAGAWRQAAKLGTKFGTKCAAKFIGGELTGMAVR</sequence>
<dbReference type="Pfam" id="PF05488">
    <property type="entry name" value="PAAR_motif"/>
    <property type="match status" value="1"/>
</dbReference>
<dbReference type="Proteomes" id="UP000269208">
    <property type="component" value="Chromosome"/>
</dbReference>
<accession>A0A3S4I7P7</accession>
<organism evidence="1 2">
    <name type="scientific">Salmonella enterica I</name>
    <dbReference type="NCBI Taxonomy" id="59201"/>
    <lineage>
        <taxon>Bacteria</taxon>
        <taxon>Pseudomonadati</taxon>
        <taxon>Pseudomonadota</taxon>
        <taxon>Gammaproteobacteria</taxon>
        <taxon>Enterobacterales</taxon>
        <taxon>Enterobacteriaceae</taxon>
        <taxon>Salmonella</taxon>
    </lineage>
</organism>
<dbReference type="CDD" id="cd14742">
    <property type="entry name" value="PAAR_RHS"/>
    <property type="match status" value="1"/>
</dbReference>